<organism evidence="1 2">
    <name type="scientific">Ambrosiozyma monospora</name>
    <name type="common">Yeast</name>
    <name type="synonym">Endomycopsis monosporus</name>
    <dbReference type="NCBI Taxonomy" id="43982"/>
    <lineage>
        <taxon>Eukaryota</taxon>
        <taxon>Fungi</taxon>
        <taxon>Dikarya</taxon>
        <taxon>Ascomycota</taxon>
        <taxon>Saccharomycotina</taxon>
        <taxon>Pichiomycetes</taxon>
        <taxon>Pichiales</taxon>
        <taxon>Pichiaceae</taxon>
        <taxon>Ambrosiozyma</taxon>
    </lineage>
</organism>
<gene>
    <name evidence="1" type="ORF">Amon02_000252500</name>
</gene>
<reference evidence="1" key="1">
    <citation type="submission" date="2023-04" db="EMBL/GenBank/DDBJ databases">
        <title>Ambrosiozyma monospora NBRC 10751.</title>
        <authorList>
            <person name="Ichikawa N."/>
            <person name="Sato H."/>
            <person name="Tonouchi N."/>
        </authorList>
    </citation>
    <scope>NUCLEOTIDE SEQUENCE</scope>
    <source>
        <strain evidence="1">NBRC 10751</strain>
    </source>
</reference>
<keyword evidence="2" id="KW-1185">Reference proteome</keyword>
<evidence type="ECO:0000313" key="2">
    <source>
        <dbReference type="Proteomes" id="UP001165064"/>
    </source>
</evidence>
<proteinExistence type="predicted"/>
<dbReference type="Proteomes" id="UP001165064">
    <property type="component" value="Unassembled WGS sequence"/>
</dbReference>
<dbReference type="EMBL" id="BSXS01001470">
    <property type="protein sequence ID" value="GME76275.1"/>
    <property type="molecule type" value="Genomic_DNA"/>
</dbReference>
<comment type="caution">
    <text evidence="1">The sequence shown here is derived from an EMBL/GenBank/DDBJ whole genome shotgun (WGS) entry which is preliminary data.</text>
</comment>
<evidence type="ECO:0000313" key="1">
    <source>
        <dbReference type="EMBL" id="GME76275.1"/>
    </source>
</evidence>
<sequence length="406" mass="43791">MFSSLFQTIGFAVGFVYPLNETYKILQASQKRNSELGQQLLQQMSGQTTLTIQEQANLQRWFTYWLVVALFQFIKATKIVVLLTSLVPFQDLVFLYLRIWLVAPLAEVEGVKYTGSEVLYQFYLSRWLAALNVYMGNFNLKDVVSMLVQLYNHLITNYLPQFSYMKMKDPKGTNSATAGSAVGASSVPVNEKSFKDIVTNMWSAKGATSSRSTAAPQSQQQQFDLYHELVPQVLLEALWSPIGSTFRQGTAAASGPSSTVPSRSVSGSVAGATATVVSTTVPSISIGGFASSVSLNHSKSASSINLLDGFDFVTKEEASNNNSQADLLSFATAATSNVYTPLATSAFNGAGAGSTSGSKSRSASTDMKKRVTSNSSVNSDTAPLLDNNNDGSSSKATNQKKGWFGW</sequence>
<protein>
    <submittedName>
        <fullName evidence="1">Unnamed protein product</fullName>
    </submittedName>
</protein>
<name>A0ACB5SXX6_AMBMO</name>
<accession>A0ACB5SXX6</accession>